<dbReference type="Pfam" id="PF20684">
    <property type="entry name" value="Fung_rhodopsin"/>
    <property type="match status" value="1"/>
</dbReference>
<evidence type="ECO:0000256" key="4">
    <source>
        <dbReference type="ARBA" id="ARBA00023136"/>
    </source>
</evidence>
<name>A0A3N4LX12_9PEZI</name>
<dbReference type="Proteomes" id="UP000267821">
    <property type="component" value="Unassembled WGS sequence"/>
</dbReference>
<feature type="compositionally biased region" description="Polar residues" evidence="6">
    <location>
        <begin position="308"/>
        <end position="317"/>
    </location>
</feature>
<feature type="transmembrane region" description="Helical" evidence="7">
    <location>
        <begin position="12"/>
        <end position="32"/>
    </location>
</feature>
<feature type="transmembrane region" description="Helical" evidence="7">
    <location>
        <begin position="174"/>
        <end position="202"/>
    </location>
</feature>
<evidence type="ECO:0000256" key="3">
    <source>
        <dbReference type="ARBA" id="ARBA00022989"/>
    </source>
</evidence>
<feature type="transmembrane region" description="Helical" evidence="7">
    <location>
        <begin position="131"/>
        <end position="154"/>
    </location>
</feature>
<feature type="region of interest" description="Disordered" evidence="6">
    <location>
        <begin position="290"/>
        <end position="320"/>
    </location>
</feature>
<feature type="domain" description="Rhodopsin" evidence="8">
    <location>
        <begin position="42"/>
        <end position="278"/>
    </location>
</feature>
<dbReference type="InParanoid" id="A0A3N4LX12"/>
<feature type="transmembrane region" description="Helical" evidence="7">
    <location>
        <begin position="44"/>
        <end position="69"/>
    </location>
</feature>
<protein>
    <recommendedName>
        <fullName evidence="8">Rhodopsin domain-containing protein</fullName>
    </recommendedName>
</protein>
<organism evidence="9 10">
    <name type="scientific">Terfezia boudieri ATCC MYA-4762</name>
    <dbReference type="NCBI Taxonomy" id="1051890"/>
    <lineage>
        <taxon>Eukaryota</taxon>
        <taxon>Fungi</taxon>
        <taxon>Dikarya</taxon>
        <taxon>Ascomycota</taxon>
        <taxon>Pezizomycotina</taxon>
        <taxon>Pezizomycetes</taxon>
        <taxon>Pezizales</taxon>
        <taxon>Pezizaceae</taxon>
        <taxon>Terfezia</taxon>
    </lineage>
</organism>
<dbReference type="OrthoDB" id="5372266at2759"/>
<evidence type="ECO:0000313" key="9">
    <source>
        <dbReference type="EMBL" id="RPB27350.1"/>
    </source>
</evidence>
<comment type="subcellular location">
    <subcellularLocation>
        <location evidence="1">Membrane</location>
        <topology evidence="1">Multi-pass membrane protein</topology>
    </subcellularLocation>
</comment>
<evidence type="ECO:0000256" key="1">
    <source>
        <dbReference type="ARBA" id="ARBA00004141"/>
    </source>
</evidence>
<evidence type="ECO:0000313" key="10">
    <source>
        <dbReference type="Proteomes" id="UP000267821"/>
    </source>
</evidence>
<dbReference type="EMBL" id="ML121531">
    <property type="protein sequence ID" value="RPB27350.1"/>
    <property type="molecule type" value="Genomic_DNA"/>
</dbReference>
<accession>A0A3N4LX12</accession>
<feature type="transmembrane region" description="Helical" evidence="7">
    <location>
        <begin position="214"/>
        <end position="236"/>
    </location>
</feature>
<sequence>MKQTYNLTPVNLIGLEIFLATFTISIGALRFWILRHRRRTTAELISDILFLFSICVSTANVTLVCYKLFDEIQIRKKYTGLMVEILLFAPKYLKITYIMGLIYIIELTTMKGAFIAFYCGLFQGIDSRRRYSLHVVSMIVILSFFASMGIYLFWVLPISVNWSSQLGLVVTKAALASLAVNAVVSWLNIFTDLLIMGLPLLIISSLRLRRPEKIALAFIFCMGGLSIAASVSRFTILYPYIKQPPLTTQTVHVLELWGTVEMAAAVTAFSLPSLRVLYIRLLGLPSHVHVTPQGGSSGRSKGRKRSPKNTTEDSTLWTIGGGQIDPDGNRIVVKKTFDVHREIWPSGEDDLEIGSLDSKERVELGTIGVTVGGEGPILTDPTKRSKRGSAVGFGGYATTEVGSMQDGNISQERLRPAAEDLELPTQHHHPHHYHDDVILPDDDTQHYLPRN</sequence>
<dbReference type="InterPro" id="IPR052337">
    <property type="entry name" value="SAT4-like"/>
</dbReference>
<dbReference type="PANTHER" id="PTHR33048">
    <property type="entry name" value="PTH11-LIKE INTEGRAL MEMBRANE PROTEIN (AFU_ORTHOLOGUE AFUA_5G11245)"/>
    <property type="match status" value="1"/>
</dbReference>
<keyword evidence="3 7" id="KW-1133">Transmembrane helix</keyword>
<keyword evidence="4 7" id="KW-0472">Membrane</keyword>
<feature type="transmembrane region" description="Helical" evidence="7">
    <location>
        <begin position="256"/>
        <end position="278"/>
    </location>
</feature>
<keyword evidence="2 7" id="KW-0812">Transmembrane</keyword>
<evidence type="ECO:0000259" key="8">
    <source>
        <dbReference type="Pfam" id="PF20684"/>
    </source>
</evidence>
<proteinExistence type="inferred from homology"/>
<dbReference type="PANTHER" id="PTHR33048:SF47">
    <property type="entry name" value="INTEGRAL MEMBRANE PROTEIN-RELATED"/>
    <property type="match status" value="1"/>
</dbReference>
<dbReference type="InterPro" id="IPR049326">
    <property type="entry name" value="Rhodopsin_dom_fungi"/>
</dbReference>
<comment type="similarity">
    <text evidence="5">Belongs to the SAT4 family.</text>
</comment>
<evidence type="ECO:0000256" key="7">
    <source>
        <dbReference type="SAM" id="Phobius"/>
    </source>
</evidence>
<keyword evidence="10" id="KW-1185">Reference proteome</keyword>
<evidence type="ECO:0000256" key="2">
    <source>
        <dbReference type="ARBA" id="ARBA00022692"/>
    </source>
</evidence>
<feature type="transmembrane region" description="Helical" evidence="7">
    <location>
        <begin position="95"/>
        <end position="119"/>
    </location>
</feature>
<dbReference type="GO" id="GO:0016020">
    <property type="term" value="C:membrane"/>
    <property type="evidence" value="ECO:0007669"/>
    <property type="project" value="UniProtKB-SubCell"/>
</dbReference>
<evidence type="ECO:0000256" key="5">
    <source>
        <dbReference type="ARBA" id="ARBA00038359"/>
    </source>
</evidence>
<dbReference type="STRING" id="1051890.A0A3N4LX12"/>
<gene>
    <name evidence="9" type="ORF">L211DRAFT_536006</name>
</gene>
<dbReference type="AlphaFoldDB" id="A0A3N4LX12"/>
<reference evidence="9 10" key="1">
    <citation type="journal article" date="2018" name="Nat. Ecol. Evol.">
        <title>Pezizomycetes genomes reveal the molecular basis of ectomycorrhizal truffle lifestyle.</title>
        <authorList>
            <person name="Murat C."/>
            <person name="Payen T."/>
            <person name="Noel B."/>
            <person name="Kuo A."/>
            <person name="Morin E."/>
            <person name="Chen J."/>
            <person name="Kohler A."/>
            <person name="Krizsan K."/>
            <person name="Balestrini R."/>
            <person name="Da Silva C."/>
            <person name="Montanini B."/>
            <person name="Hainaut M."/>
            <person name="Levati E."/>
            <person name="Barry K.W."/>
            <person name="Belfiori B."/>
            <person name="Cichocki N."/>
            <person name="Clum A."/>
            <person name="Dockter R.B."/>
            <person name="Fauchery L."/>
            <person name="Guy J."/>
            <person name="Iotti M."/>
            <person name="Le Tacon F."/>
            <person name="Lindquist E.A."/>
            <person name="Lipzen A."/>
            <person name="Malagnac F."/>
            <person name="Mello A."/>
            <person name="Molinier V."/>
            <person name="Miyauchi S."/>
            <person name="Poulain J."/>
            <person name="Riccioni C."/>
            <person name="Rubini A."/>
            <person name="Sitrit Y."/>
            <person name="Splivallo R."/>
            <person name="Traeger S."/>
            <person name="Wang M."/>
            <person name="Zifcakova L."/>
            <person name="Wipf D."/>
            <person name="Zambonelli A."/>
            <person name="Paolocci F."/>
            <person name="Nowrousian M."/>
            <person name="Ottonello S."/>
            <person name="Baldrian P."/>
            <person name="Spatafora J.W."/>
            <person name="Henrissat B."/>
            <person name="Nagy L.G."/>
            <person name="Aury J.M."/>
            <person name="Wincker P."/>
            <person name="Grigoriev I.V."/>
            <person name="Bonfante P."/>
            <person name="Martin F.M."/>
        </authorList>
    </citation>
    <scope>NUCLEOTIDE SEQUENCE [LARGE SCALE GENOMIC DNA]</scope>
    <source>
        <strain evidence="9 10">ATCC MYA-4762</strain>
    </source>
</reference>
<evidence type="ECO:0000256" key="6">
    <source>
        <dbReference type="SAM" id="MobiDB-lite"/>
    </source>
</evidence>